<feature type="non-terminal residue" evidence="1">
    <location>
        <position position="1"/>
    </location>
</feature>
<dbReference type="AlphaFoldDB" id="A0A0F9JYR7"/>
<dbReference type="Gene3D" id="3.20.20.70">
    <property type="entry name" value="Aldolase class I"/>
    <property type="match status" value="1"/>
</dbReference>
<evidence type="ECO:0000313" key="1">
    <source>
        <dbReference type="EMBL" id="KKM67636.1"/>
    </source>
</evidence>
<protein>
    <recommendedName>
        <fullName evidence="2">Fructose-bisphosphate aldolase</fullName>
    </recommendedName>
</protein>
<sequence>SDKPKEFDPRKFLIPAMKELEDLCRDRFERFGTAGHASSIKVVSMDDMAARYASGALDPNIAASQAA</sequence>
<accession>A0A0F9JYR7</accession>
<dbReference type="InterPro" id="IPR013785">
    <property type="entry name" value="Aldolase_TIM"/>
</dbReference>
<dbReference type="EMBL" id="LAZR01010313">
    <property type="protein sequence ID" value="KKM67636.1"/>
    <property type="molecule type" value="Genomic_DNA"/>
</dbReference>
<gene>
    <name evidence="1" type="ORF">LCGC14_1469160</name>
</gene>
<evidence type="ECO:0008006" key="2">
    <source>
        <dbReference type="Google" id="ProtNLM"/>
    </source>
</evidence>
<organism evidence="1">
    <name type="scientific">marine sediment metagenome</name>
    <dbReference type="NCBI Taxonomy" id="412755"/>
    <lineage>
        <taxon>unclassified sequences</taxon>
        <taxon>metagenomes</taxon>
        <taxon>ecological metagenomes</taxon>
    </lineage>
</organism>
<reference evidence="1" key="1">
    <citation type="journal article" date="2015" name="Nature">
        <title>Complex archaea that bridge the gap between prokaryotes and eukaryotes.</title>
        <authorList>
            <person name="Spang A."/>
            <person name="Saw J.H."/>
            <person name="Jorgensen S.L."/>
            <person name="Zaremba-Niedzwiedzka K."/>
            <person name="Martijn J."/>
            <person name="Lind A.E."/>
            <person name="van Eijk R."/>
            <person name="Schleper C."/>
            <person name="Guy L."/>
            <person name="Ettema T.J."/>
        </authorList>
    </citation>
    <scope>NUCLEOTIDE SEQUENCE</scope>
</reference>
<name>A0A0F9JYR7_9ZZZZ</name>
<comment type="caution">
    <text evidence="1">The sequence shown here is derived from an EMBL/GenBank/DDBJ whole genome shotgun (WGS) entry which is preliminary data.</text>
</comment>
<proteinExistence type="predicted"/>